<dbReference type="EMBL" id="JBAKAR010000009">
    <property type="protein sequence ID" value="MEL0613793.1"/>
    <property type="molecule type" value="Genomic_DNA"/>
</dbReference>
<accession>A0ABU9G5M3</accession>
<gene>
    <name evidence="1" type="ORF">V6242_11610</name>
</gene>
<proteinExistence type="predicted"/>
<dbReference type="Proteomes" id="UP001379949">
    <property type="component" value="Unassembled WGS sequence"/>
</dbReference>
<comment type="caution">
    <text evidence="1">The sequence shown here is derived from an EMBL/GenBank/DDBJ whole genome shotgun (WGS) entry which is preliminary data.</text>
</comment>
<reference evidence="1 2" key="1">
    <citation type="submission" date="2024-02" db="EMBL/GenBank/DDBJ databases">
        <title>Bacteria isolated from the canopy kelp, Nereocystis luetkeana.</title>
        <authorList>
            <person name="Pfister C.A."/>
            <person name="Younker I.T."/>
            <person name="Light S.H."/>
        </authorList>
    </citation>
    <scope>NUCLEOTIDE SEQUENCE [LARGE SCALE GENOMIC DNA]</scope>
    <source>
        <strain evidence="1 2">TI.4.07</strain>
    </source>
</reference>
<protein>
    <submittedName>
        <fullName evidence="1">Transposase</fullName>
    </submittedName>
</protein>
<evidence type="ECO:0000313" key="2">
    <source>
        <dbReference type="Proteomes" id="UP001379949"/>
    </source>
</evidence>
<organism evidence="1 2">
    <name type="scientific">Marinomonas arenicola</name>
    <dbReference type="NCBI Taxonomy" id="569601"/>
    <lineage>
        <taxon>Bacteria</taxon>
        <taxon>Pseudomonadati</taxon>
        <taxon>Pseudomonadota</taxon>
        <taxon>Gammaproteobacteria</taxon>
        <taxon>Oceanospirillales</taxon>
        <taxon>Oceanospirillaceae</taxon>
        <taxon>Marinomonas</taxon>
    </lineage>
</organism>
<keyword evidence="2" id="KW-1185">Reference proteome</keyword>
<evidence type="ECO:0000313" key="1">
    <source>
        <dbReference type="EMBL" id="MEL0613793.1"/>
    </source>
</evidence>
<sequence length="44" mass="5081">MTKPRKPNFSLEFRLESAQLFIEQNYSVAKSAETMGIDKSIMDK</sequence>
<name>A0ABU9G5M3_9GAMM</name>
<dbReference type="RefSeq" id="WP_341567465.1">
    <property type="nucleotide sequence ID" value="NZ_JBAKAR010000009.1"/>
</dbReference>